<comment type="caution">
    <text evidence="3">The sequence shown here is derived from an EMBL/GenBank/DDBJ whole genome shotgun (WGS) entry which is preliminary data.</text>
</comment>
<dbReference type="Pfam" id="PF03321">
    <property type="entry name" value="GH3"/>
    <property type="match status" value="2"/>
</dbReference>
<dbReference type="Pfam" id="PF23571">
    <property type="entry name" value="GH3_M"/>
    <property type="match status" value="1"/>
</dbReference>
<organism evidence="3 4">
    <name type="scientific">Thermogemmata fonticola</name>
    <dbReference type="NCBI Taxonomy" id="2755323"/>
    <lineage>
        <taxon>Bacteria</taxon>
        <taxon>Pseudomonadati</taxon>
        <taxon>Planctomycetota</taxon>
        <taxon>Planctomycetia</taxon>
        <taxon>Gemmatales</taxon>
        <taxon>Gemmataceae</taxon>
        <taxon>Thermogemmata</taxon>
    </lineage>
</organism>
<gene>
    <name evidence="3" type="ORF">H0921_16975</name>
</gene>
<evidence type="ECO:0000259" key="2">
    <source>
        <dbReference type="Pfam" id="PF23572"/>
    </source>
</evidence>
<dbReference type="InterPro" id="IPR055378">
    <property type="entry name" value="GH3_C"/>
</dbReference>
<dbReference type="PANTHER" id="PTHR31901">
    <property type="entry name" value="GH3 DOMAIN-CONTAINING PROTEIN"/>
    <property type="match status" value="1"/>
</dbReference>
<feature type="domain" description="GH3 C-terminal" evidence="2">
    <location>
        <begin position="394"/>
        <end position="506"/>
    </location>
</feature>
<protein>
    <submittedName>
        <fullName evidence="3">GH3 auxin-responsive promoter family protein</fullName>
    </submittedName>
</protein>
<sequence>MRGIPLLASLAGSRLVRQVADTLMVRHAHYRTRQLDTLPIAQVQQNTLLSLIRRAAATRFGQDHDFSRLLSVADYQARVPLRHYEDFWTEYWKDTYPRLRGTTWPEDIPYYALSSGTTTGATKYIPVTWEMVRSNKKAAFTTTALFRHVHPGARLLTGKFFFVGGSTELRPQADGSRAGDLSGIAAREFPDILRPYTFPPPELALLANWEEKIQRLAERSVSEPITAISGIPAWLLVLFGKLKAISGKATIAEIWPALRLVVHGGTAFDPYRDIFRREIGSDRVHFCEVYPSSEGFVATEDPRYHLLRVIPDHGIFFEFVPVEELGKKERPPRHTLAQVETGVNYAVVLTTCAGLWAYVLGDTVTFERRSPPLLRFTGRTKYFLSAFGEHLISEEVEKAVASAAQSCGVHVVDFHVGPVFPEQPHLPGHHLYLVECADRLPDPQQFAQAIDAALMVLNEDYAPHRQGDLAMRRPEVQLIRRGGFAEWMKARGKYGGQHKVPRMDNSGRLTREMLDWFRTHGWLAS</sequence>
<dbReference type="GO" id="GO:0016881">
    <property type="term" value="F:acid-amino acid ligase activity"/>
    <property type="evidence" value="ECO:0007669"/>
    <property type="project" value="TreeGrafter"/>
</dbReference>
<dbReference type="RefSeq" id="WP_194539718.1">
    <property type="nucleotide sequence ID" value="NZ_JACEFB010000020.1"/>
</dbReference>
<name>A0A7V8VGY5_9BACT</name>
<evidence type="ECO:0000259" key="1">
    <source>
        <dbReference type="Pfam" id="PF23571"/>
    </source>
</evidence>
<dbReference type="PANTHER" id="PTHR31901:SF9">
    <property type="entry name" value="GH3 DOMAIN-CONTAINING PROTEIN"/>
    <property type="match status" value="1"/>
</dbReference>
<proteinExistence type="predicted"/>
<feature type="domain" description="GH3 middle" evidence="1">
    <location>
        <begin position="312"/>
        <end position="379"/>
    </location>
</feature>
<dbReference type="InterPro" id="IPR055377">
    <property type="entry name" value="GH3_M"/>
</dbReference>
<dbReference type="InterPro" id="IPR004993">
    <property type="entry name" value="GH3"/>
</dbReference>
<keyword evidence="4" id="KW-1185">Reference proteome</keyword>
<accession>A0A7V8VGY5</accession>
<reference evidence="3 4" key="1">
    <citation type="submission" date="2020-07" db="EMBL/GenBank/DDBJ databases">
        <title>Thermogemmata thermophila gen. nov., sp. nov., a novel moderate thermophilic planctomycete from a Kamchatka hot spring.</title>
        <authorList>
            <person name="Elcheninov A.G."/>
            <person name="Podosokorskaya O.A."/>
            <person name="Kovaleva O.L."/>
            <person name="Novikov A."/>
            <person name="Bonch-Osmolovskaya E.A."/>
            <person name="Toshchakov S.V."/>
            <person name="Kublanov I.V."/>
        </authorList>
    </citation>
    <scope>NUCLEOTIDE SEQUENCE [LARGE SCALE GENOMIC DNA]</scope>
    <source>
        <strain evidence="3 4">2918</strain>
    </source>
</reference>
<dbReference type="AlphaFoldDB" id="A0A7V8VGY5"/>
<dbReference type="SUPFAM" id="SSF56801">
    <property type="entry name" value="Acetyl-CoA synthetase-like"/>
    <property type="match status" value="1"/>
</dbReference>
<dbReference type="EMBL" id="JACEFB010000020">
    <property type="protein sequence ID" value="MBA2227855.1"/>
    <property type="molecule type" value="Genomic_DNA"/>
</dbReference>
<dbReference type="Pfam" id="PF23572">
    <property type="entry name" value="GH3_C"/>
    <property type="match status" value="1"/>
</dbReference>
<evidence type="ECO:0000313" key="3">
    <source>
        <dbReference type="EMBL" id="MBA2227855.1"/>
    </source>
</evidence>
<dbReference type="Proteomes" id="UP000542342">
    <property type="component" value="Unassembled WGS sequence"/>
</dbReference>
<dbReference type="GO" id="GO:0005737">
    <property type="term" value="C:cytoplasm"/>
    <property type="evidence" value="ECO:0007669"/>
    <property type="project" value="TreeGrafter"/>
</dbReference>
<evidence type="ECO:0000313" key="4">
    <source>
        <dbReference type="Proteomes" id="UP000542342"/>
    </source>
</evidence>